<dbReference type="AlphaFoldDB" id="A0A5F4WJE3"/>
<keyword evidence="1" id="KW-0963">Cytoplasm</keyword>
<feature type="domain" description="BLOC-2 complex member HPS3 C-terminal" evidence="3">
    <location>
        <begin position="522"/>
        <end position="1019"/>
    </location>
</feature>
<reference evidence="4" key="1">
    <citation type="submission" date="2009-03" db="EMBL/GenBank/DDBJ databases">
        <authorList>
            <person name="Warren W."/>
            <person name="Ye L."/>
            <person name="Minx P."/>
            <person name="Worley K."/>
            <person name="Gibbs R."/>
            <person name="Wilson R.K."/>
        </authorList>
    </citation>
    <scope>NUCLEOTIDE SEQUENCE [LARGE SCALE GENOMIC DNA]</scope>
</reference>
<reference evidence="4" key="3">
    <citation type="submission" date="2025-09" db="UniProtKB">
        <authorList>
            <consortium name="Ensembl"/>
        </authorList>
    </citation>
    <scope>IDENTIFICATION</scope>
</reference>
<proteinExistence type="predicted"/>
<dbReference type="Pfam" id="PF14763">
    <property type="entry name" value="HPS3_C"/>
    <property type="match status" value="1"/>
</dbReference>
<dbReference type="GO" id="GO:0031084">
    <property type="term" value="C:BLOC-2 complex"/>
    <property type="evidence" value="ECO:0007669"/>
    <property type="project" value="TreeGrafter"/>
</dbReference>
<dbReference type="Proteomes" id="UP000008225">
    <property type="component" value="Chromosome 17"/>
</dbReference>
<dbReference type="InterPro" id="IPR029438">
    <property type="entry name" value="HPS3_C"/>
</dbReference>
<comment type="subunit">
    <text evidence="1">Component of the biogenesis of lysosome-related organelles complex-2 (or BLOC2) composed of HPS3, HPS5 and HPS6.</text>
</comment>
<evidence type="ECO:0000259" key="3">
    <source>
        <dbReference type="Pfam" id="PF14763"/>
    </source>
</evidence>
<sequence>MVSSGRRSGRLGDRKHCSARARAGLGGRDRFPGPPRPAAASLSSGAAGGARWGSRDSALLARLRKWSYLCGRRGVSGRPVGQADWAIRLLAAGMVQLYNLHPFGSQQVVPCKLEPERFCGGGRDALFVAAGCKVEAFTVACQELCQPRCTFSTLGRVLRLAYSEAGDYLVAIEEKNKATFLRAYVNWRNKRTENSRVCIRMIGHNVEGPFSGAFRDQMYIVEMPLSEAPLCISCCPVKGDLLVGCTNKLVLFSLKYQMIDEEFSLLDFECSLVIHIDNITPVEISFCVGYVAVMSDLEVLILKLESGPKNGERVHHHPHKTNDQMRRTEEGFSNEISQLESDFVICQKPLELLGEKSEQSGLSVTLESTGLADEKRKYSHFQHLLYRRFTPDISSYALSDDIRLHSLQLLPIYQTGPLTSDGKSLSQEKELLSLFCFFSLPHVGYLYMVVKSIELMSVYQYPEKSQQAVLTPQFLHVITRIPTVANRLDSYRWSNNLQCFTVRCSAAAAREEDPYMDTTLKIDYSNTYKTAKTQSCIHLLSEAHLLVRAALMDASQLEPGEKAELLEAFKESCGHLGDCYSRLDSQHSHLTLPYYKMSGLSMAEVLGRMDWTVEDGLQKYEKGLIFYINHSLYENLDEELSEELAAKVVQMFYVAEPKQVPHILCSPSMKNINPLTAMSYLRKLDTSGFSSVLLTLTKAAVALKMRDLDMHRNEMKSHSEMKLVCGFILEPRLLIQQKKGQIVPTELALYLKETQPGLLVASVLGLQKNNKIGVEEADSFFKVLCAKDEDTIPQLLVDFWEAQIVACLPDVLLQELFFKLTSQYIWRLSKRQPPDTKPLRTSEDLINACSHYGLIYPWVHVLISSDSLADKNYTEDLSKLQSLICGPSFDIASIIPFLEPLSEDSIAGLSVHVLCRTRLKEYEQCIDILLERCPEAVIPYANHELKEENRTLWWKKLLPELCQRIKRGGEKYQLYLSSLKETLSIVAVELELKDFMNVLPEDGTAAFFLPYLLYCSRKKSLT</sequence>
<dbReference type="InterPro" id="IPR017216">
    <property type="entry name" value="HPS3"/>
</dbReference>
<keyword evidence="5" id="KW-1185">Reference proteome</keyword>
<dbReference type="Ensembl" id="ENSCJAT00000112517.2">
    <property type="protein sequence ID" value="ENSCJAP00000077796.2"/>
    <property type="gene ID" value="ENSCJAG00000001358.5"/>
</dbReference>
<dbReference type="PANTHER" id="PTHR28633">
    <property type="entry name" value="HERMANSKY-PUDLAK SYNDROME 3 PROTEIN"/>
    <property type="match status" value="1"/>
</dbReference>
<evidence type="ECO:0000256" key="2">
    <source>
        <dbReference type="SAM" id="MobiDB-lite"/>
    </source>
</evidence>
<dbReference type="PIRSF" id="PIRSF037473">
    <property type="entry name" value="BLOC-2_complex_Hps3"/>
    <property type="match status" value="1"/>
</dbReference>
<comment type="subcellular location">
    <subcellularLocation>
        <location evidence="1">Cytoplasm</location>
    </subcellularLocation>
</comment>
<dbReference type="PANTHER" id="PTHR28633:SF1">
    <property type="entry name" value="BLOC-2 COMPLEX MEMBER HPS3"/>
    <property type="match status" value="1"/>
</dbReference>
<protein>
    <recommendedName>
        <fullName evidence="1">Hermansky-Pudlak syndrome 3 protein homolog</fullName>
    </recommendedName>
</protein>
<comment type="function">
    <text evidence="1">Involved in early stages of melanosome biogenesis and maturation.</text>
</comment>
<feature type="region of interest" description="Disordered" evidence="2">
    <location>
        <begin position="1"/>
        <end position="52"/>
    </location>
</feature>
<gene>
    <name evidence="4" type="primary">HPS3</name>
</gene>
<reference evidence="4" key="2">
    <citation type="submission" date="2025-08" db="UniProtKB">
        <authorList>
            <consortium name="Ensembl"/>
        </authorList>
    </citation>
    <scope>IDENTIFICATION</scope>
</reference>
<accession>A0A5F4WJE3</accession>
<organism evidence="4 5">
    <name type="scientific">Callithrix jacchus</name>
    <name type="common">White-tufted-ear marmoset</name>
    <name type="synonym">Simia Jacchus</name>
    <dbReference type="NCBI Taxonomy" id="9483"/>
    <lineage>
        <taxon>Eukaryota</taxon>
        <taxon>Metazoa</taxon>
        <taxon>Chordata</taxon>
        <taxon>Craniata</taxon>
        <taxon>Vertebrata</taxon>
        <taxon>Euteleostomi</taxon>
        <taxon>Mammalia</taxon>
        <taxon>Eutheria</taxon>
        <taxon>Euarchontoglires</taxon>
        <taxon>Primates</taxon>
        <taxon>Haplorrhini</taxon>
        <taxon>Platyrrhini</taxon>
        <taxon>Cebidae</taxon>
        <taxon>Callitrichinae</taxon>
        <taxon>Callithrix</taxon>
        <taxon>Callithrix</taxon>
    </lineage>
</organism>
<evidence type="ECO:0000256" key="1">
    <source>
        <dbReference type="PIRNR" id="PIRNR037473"/>
    </source>
</evidence>
<evidence type="ECO:0000313" key="5">
    <source>
        <dbReference type="Proteomes" id="UP000008225"/>
    </source>
</evidence>
<evidence type="ECO:0000313" key="4">
    <source>
        <dbReference type="Ensembl" id="ENSCJAP00000077796.2"/>
    </source>
</evidence>
<dbReference type="GO" id="GO:0005737">
    <property type="term" value="C:cytoplasm"/>
    <property type="evidence" value="ECO:0007669"/>
    <property type="project" value="UniProtKB-SubCell"/>
</dbReference>
<dbReference type="GeneTree" id="ENSGT00390000015458"/>
<name>A0A5F4WJE3_CALJA</name>